<dbReference type="InterPro" id="IPR001570">
    <property type="entry name" value="Peptidase_M4_C_domain"/>
</dbReference>
<dbReference type="Pfam" id="PF04151">
    <property type="entry name" value="PPC"/>
    <property type="match status" value="2"/>
</dbReference>
<evidence type="ECO:0000259" key="14">
    <source>
        <dbReference type="Pfam" id="PF01447"/>
    </source>
</evidence>
<evidence type="ECO:0000259" key="15">
    <source>
        <dbReference type="Pfam" id="PF02868"/>
    </source>
</evidence>
<dbReference type="Pfam" id="PF07504">
    <property type="entry name" value="FTP"/>
    <property type="match status" value="1"/>
</dbReference>
<feature type="signal peptide" evidence="13">
    <location>
        <begin position="1"/>
        <end position="28"/>
    </location>
</feature>
<keyword evidence="7" id="KW-0378">Hydrolase</keyword>
<dbReference type="InterPro" id="IPR013856">
    <property type="entry name" value="Peptidase_M4_domain"/>
</dbReference>
<dbReference type="CDD" id="cd09597">
    <property type="entry name" value="M4_TLP"/>
    <property type="match status" value="1"/>
</dbReference>
<proteinExistence type="inferred from homology"/>
<dbReference type="Gene3D" id="3.10.450.490">
    <property type="match status" value="1"/>
</dbReference>
<keyword evidence="10" id="KW-0482">Metalloprotease</keyword>
<dbReference type="Proteomes" id="UP000294862">
    <property type="component" value="Unassembled WGS sequence"/>
</dbReference>
<dbReference type="GO" id="GO:0008236">
    <property type="term" value="F:serine-type peptidase activity"/>
    <property type="evidence" value="ECO:0007669"/>
    <property type="project" value="UniProtKB-KW"/>
</dbReference>
<evidence type="ECO:0000313" key="18">
    <source>
        <dbReference type="EMBL" id="TCO39884.1"/>
    </source>
</evidence>
<dbReference type="GO" id="GO:0006508">
    <property type="term" value="P:proteolysis"/>
    <property type="evidence" value="ECO:0007669"/>
    <property type="project" value="UniProtKB-KW"/>
</dbReference>
<dbReference type="GO" id="GO:0046872">
    <property type="term" value="F:metal ion binding"/>
    <property type="evidence" value="ECO:0007669"/>
    <property type="project" value="UniProtKB-KW"/>
</dbReference>
<dbReference type="GO" id="GO:0004222">
    <property type="term" value="F:metalloendopeptidase activity"/>
    <property type="evidence" value="ECO:0007669"/>
    <property type="project" value="InterPro"/>
</dbReference>
<dbReference type="Pfam" id="PF02868">
    <property type="entry name" value="Peptidase_M4_C"/>
    <property type="match status" value="1"/>
</dbReference>
<evidence type="ECO:0000256" key="7">
    <source>
        <dbReference type="ARBA" id="ARBA00022801"/>
    </source>
</evidence>
<comment type="caution">
    <text evidence="18">The sequence shown here is derived from an EMBL/GenBank/DDBJ whole genome shotgun (WGS) entry which is preliminary data.</text>
</comment>
<keyword evidence="5" id="KW-0479">Metal-binding</keyword>
<feature type="domain" description="Peptidase M4 C-terminal" evidence="15">
    <location>
        <begin position="372"/>
        <end position="516"/>
    </location>
</feature>
<gene>
    <name evidence="18" type="ORF">EV148_10629</name>
</gene>
<evidence type="ECO:0000259" key="16">
    <source>
        <dbReference type="Pfam" id="PF04151"/>
    </source>
</evidence>
<dbReference type="InterPro" id="IPR007280">
    <property type="entry name" value="Peptidase_C_arc/bac"/>
</dbReference>
<evidence type="ECO:0000256" key="6">
    <source>
        <dbReference type="ARBA" id="ARBA00022729"/>
    </source>
</evidence>
<keyword evidence="4" id="KW-0645">Protease</keyword>
<keyword evidence="6 13" id="KW-0732">Signal</keyword>
<evidence type="ECO:0000256" key="3">
    <source>
        <dbReference type="ARBA" id="ARBA00022525"/>
    </source>
</evidence>
<dbReference type="FunFam" id="2.60.120.380:FF:000013">
    <property type="entry name" value="Alkaline serine protease"/>
    <property type="match status" value="1"/>
</dbReference>
<evidence type="ECO:0000256" key="5">
    <source>
        <dbReference type="ARBA" id="ARBA00022723"/>
    </source>
</evidence>
<evidence type="ECO:0000256" key="2">
    <source>
        <dbReference type="ARBA" id="ARBA00009388"/>
    </source>
</evidence>
<dbReference type="EMBL" id="SLWQ01000006">
    <property type="protein sequence ID" value="TCO39884.1"/>
    <property type="molecule type" value="Genomic_DNA"/>
</dbReference>
<dbReference type="Gene3D" id="1.10.390.10">
    <property type="entry name" value="Neutral Protease Domain 2"/>
    <property type="match status" value="1"/>
</dbReference>
<evidence type="ECO:0000256" key="13">
    <source>
        <dbReference type="SAM" id="SignalP"/>
    </source>
</evidence>
<dbReference type="Gene3D" id="2.60.120.380">
    <property type="match status" value="2"/>
</dbReference>
<dbReference type="PRINTS" id="PR00730">
    <property type="entry name" value="THERMOLYSIN"/>
</dbReference>
<name>A0A4R2I6L6_9GAMM</name>
<comment type="subcellular location">
    <subcellularLocation>
        <location evidence="1">Secreted</location>
    </subcellularLocation>
</comment>
<protein>
    <submittedName>
        <fullName evidence="18">Pseudolysin/vibriolysin</fullName>
    </submittedName>
</protein>
<feature type="domain" description="Peptidase M4" evidence="14">
    <location>
        <begin position="240"/>
        <end position="369"/>
    </location>
</feature>
<dbReference type="PANTHER" id="PTHR33794">
    <property type="entry name" value="BACILLOLYSIN"/>
    <property type="match status" value="1"/>
</dbReference>
<dbReference type="InterPro" id="IPR050728">
    <property type="entry name" value="Zinc_Metalloprotease_M4"/>
</dbReference>
<comment type="similarity">
    <text evidence="2">Belongs to the peptidase M4 family.</text>
</comment>
<dbReference type="Gene3D" id="3.10.170.10">
    <property type="match status" value="1"/>
</dbReference>
<feature type="domain" description="Peptidase C-terminal archaeal/bacterial" evidence="16">
    <location>
        <begin position="664"/>
        <end position="730"/>
    </location>
</feature>
<evidence type="ECO:0000256" key="11">
    <source>
        <dbReference type="ARBA" id="ARBA00023145"/>
    </source>
</evidence>
<dbReference type="InterPro" id="IPR023612">
    <property type="entry name" value="Peptidase_M4"/>
</dbReference>
<evidence type="ECO:0000259" key="17">
    <source>
        <dbReference type="Pfam" id="PF07504"/>
    </source>
</evidence>
<dbReference type="AlphaFoldDB" id="A0A4R2I6L6"/>
<accession>A0A4R2I6L6</accession>
<dbReference type="GO" id="GO:0005576">
    <property type="term" value="C:extracellular region"/>
    <property type="evidence" value="ECO:0007669"/>
    <property type="project" value="UniProtKB-SubCell"/>
</dbReference>
<reference evidence="18 19" key="1">
    <citation type="journal article" date="2015" name="Stand. Genomic Sci.">
        <title>Genomic Encyclopedia of Bacterial and Archaeal Type Strains, Phase III: the genomes of soil and plant-associated and newly described type strains.</title>
        <authorList>
            <person name="Whitman W.B."/>
            <person name="Woyke T."/>
            <person name="Klenk H.P."/>
            <person name="Zhou Y."/>
            <person name="Lilburn T.G."/>
            <person name="Beck B.J."/>
            <person name="De Vos P."/>
            <person name="Vandamme P."/>
            <person name="Eisen J.A."/>
            <person name="Garrity G."/>
            <person name="Hugenholtz P."/>
            <person name="Kyrpides N.C."/>
        </authorList>
    </citation>
    <scope>NUCLEOTIDE SEQUENCE [LARGE SCALE GENOMIC DNA]</scope>
    <source>
        <strain evidence="18 19">A3</strain>
    </source>
</reference>
<evidence type="ECO:0000256" key="1">
    <source>
        <dbReference type="ARBA" id="ARBA00004613"/>
    </source>
</evidence>
<keyword evidence="9" id="KW-0862">Zinc</keyword>
<evidence type="ECO:0000256" key="12">
    <source>
        <dbReference type="PIRSR" id="PIRSR623612-1"/>
    </source>
</evidence>
<evidence type="ECO:0000313" key="19">
    <source>
        <dbReference type="Proteomes" id="UP000294862"/>
    </source>
</evidence>
<feature type="domain" description="FTP" evidence="17">
    <location>
        <begin position="81"/>
        <end position="121"/>
    </location>
</feature>
<dbReference type="InterPro" id="IPR011096">
    <property type="entry name" value="FTP_domain"/>
</dbReference>
<feature type="active site" evidence="12">
    <location>
        <position position="362"/>
    </location>
</feature>
<feature type="active site" description="Proton donor" evidence="12">
    <location>
        <position position="444"/>
    </location>
</feature>
<evidence type="ECO:0000256" key="4">
    <source>
        <dbReference type="ARBA" id="ARBA00022670"/>
    </source>
</evidence>
<evidence type="ECO:0000256" key="10">
    <source>
        <dbReference type="ARBA" id="ARBA00023049"/>
    </source>
</evidence>
<organism evidence="18 19">
    <name type="scientific">Dokdonella fugitiva</name>
    <dbReference type="NCBI Taxonomy" id="328517"/>
    <lineage>
        <taxon>Bacteria</taxon>
        <taxon>Pseudomonadati</taxon>
        <taxon>Pseudomonadota</taxon>
        <taxon>Gammaproteobacteria</taxon>
        <taxon>Lysobacterales</taxon>
        <taxon>Rhodanobacteraceae</taxon>
        <taxon>Dokdonella</taxon>
    </lineage>
</organism>
<dbReference type="Pfam" id="PF01447">
    <property type="entry name" value="Peptidase_M4"/>
    <property type="match status" value="1"/>
</dbReference>
<sequence>MIKTKRRLSAAVALSPLFLAMFAAPASAATVVDVHGHDTKALNSTYARAVAGIGVAAKAEDRHAEMLGLEGGSALEPLAVVDEADGTRHFRYQQTFRGIPVWGEHVVVTENGKGEVLNLFGRQVNGLAADLGAAKANLTAAKALSIAKAGERLARNMQVEREESRQMIHVDDKGYARLVYVVSFFADKVGGGEPRRPFVIIDAQSGNVIERWDGLTTATIGTGPGGNAKTGQYEWGSGGRYGYLDVAQSGSTCTMNNTDVKTVNLNGGTTSTTAFSYTCPRNTVKSINGAYSPLNDAHFFGGVIQNMYNAYMGVKALTFQLVMRTHYSSGYENAFWDGSKMSFGDGASTFYPLVSADVAGHEVSHGFTEQHSNLTYSGQSGGMNEAFSDMGGEATEYYWKGTNDFLVGPEVFKASGALRYMCNPTQDGGSIDNAANYYSGLDVHYSSGVYNKAFCTLAKTSGWDTVKAFKSFARANSLYWTPSSTFNSGACGVETAATDLGFVKADVTAAFAAVGVSCNGGGGGGGGGTPVALTNGVAVTGISGATGSDKLYTLDVPAGATGLKFVTSGGSGDADLYVKFGSAPTTSSYDCRSWASGNNETCNITTAQTGKYYVLVHAYSTYSGMSLTGSYSTGGGGGGGGTVLTSGVPVTLAAQATGTTSPNYTLVVPAGQSKVVFTISGGTGDADMYVRRGSAPTTSTYDCRPYLSGNSETCTFNSPTAGTYYVNVRAYSAFSGVSLKGTITP</sequence>
<evidence type="ECO:0000256" key="8">
    <source>
        <dbReference type="ARBA" id="ARBA00022825"/>
    </source>
</evidence>
<feature type="domain" description="Peptidase C-terminal archaeal/bacterial" evidence="16">
    <location>
        <begin position="551"/>
        <end position="617"/>
    </location>
</feature>
<dbReference type="PANTHER" id="PTHR33794:SF1">
    <property type="entry name" value="BACILLOLYSIN"/>
    <property type="match status" value="1"/>
</dbReference>
<dbReference type="SUPFAM" id="SSF55486">
    <property type="entry name" value="Metalloproteases ('zincins'), catalytic domain"/>
    <property type="match status" value="1"/>
</dbReference>
<feature type="chain" id="PRO_5020943677" evidence="13">
    <location>
        <begin position="29"/>
        <end position="745"/>
    </location>
</feature>
<dbReference type="InterPro" id="IPR027268">
    <property type="entry name" value="Peptidase_M4/M1_CTD_sf"/>
</dbReference>
<keyword evidence="3" id="KW-0964">Secreted</keyword>
<evidence type="ECO:0000256" key="9">
    <source>
        <dbReference type="ARBA" id="ARBA00022833"/>
    </source>
</evidence>
<keyword evidence="8" id="KW-0720">Serine protease</keyword>
<keyword evidence="11" id="KW-0865">Zymogen</keyword>
<dbReference type="Gene3D" id="3.10.450.40">
    <property type="match status" value="1"/>
</dbReference>
<keyword evidence="19" id="KW-1185">Reference proteome</keyword>